<sequence>MGTPAAERTTRTRSVRHFFEDVLWQMTMQGQSTVGFCCCLAIRYRRLALLREMAPALRGRLVKFWERNVGWCPSVYRVAMRLGTTGWSSAS</sequence>
<dbReference type="Proteomes" id="UP001633002">
    <property type="component" value="Unassembled WGS sequence"/>
</dbReference>
<keyword evidence="2" id="KW-1185">Reference proteome</keyword>
<evidence type="ECO:0000313" key="2">
    <source>
        <dbReference type="Proteomes" id="UP001633002"/>
    </source>
</evidence>
<gene>
    <name evidence="1" type="ORF">R1sor_006394</name>
</gene>
<reference evidence="1 2" key="1">
    <citation type="submission" date="2024-09" db="EMBL/GenBank/DDBJ databases">
        <title>Chromosome-scale assembly of Riccia sorocarpa.</title>
        <authorList>
            <person name="Paukszto L."/>
        </authorList>
    </citation>
    <scope>NUCLEOTIDE SEQUENCE [LARGE SCALE GENOMIC DNA]</scope>
    <source>
        <strain evidence="1">LP-2024</strain>
        <tissue evidence="1">Aerial parts of the thallus</tissue>
    </source>
</reference>
<protein>
    <submittedName>
        <fullName evidence="1">Uncharacterized protein</fullName>
    </submittedName>
</protein>
<comment type="caution">
    <text evidence="1">The sequence shown here is derived from an EMBL/GenBank/DDBJ whole genome shotgun (WGS) entry which is preliminary data.</text>
</comment>
<dbReference type="AlphaFoldDB" id="A0ABD3HMX3"/>
<organism evidence="1 2">
    <name type="scientific">Riccia sorocarpa</name>
    <dbReference type="NCBI Taxonomy" id="122646"/>
    <lineage>
        <taxon>Eukaryota</taxon>
        <taxon>Viridiplantae</taxon>
        <taxon>Streptophyta</taxon>
        <taxon>Embryophyta</taxon>
        <taxon>Marchantiophyta</taxon>
        <taxon>Marchantiopsida</taxon>
        <taxon>Marchantiidae</taxon>
        <taxon>Marchantiales</taxon>
        <taxon>Ricciaceae</taxon>
        <taxon>Riccia</taxon>
    </lineage>
</organism>
<name>A0ABD3HMX3_9MARC</name>
<evidence type="ECO:0000313" key="1">
    <source>
        <dbReference type="EMBL" id="KAL3692743.1"/>
    </source>
</evidence>
<accession>A0ABD3HMX3</accession>
<proteinExistence type="predicted"/>
<dbReference type="EMBL" id="JBJQOH010000003">
    <property type="protein sequence ID" value="KAL3692743.1"/>
    <property type="molecule type" value="Genomic_DNA"/>
</dbReference>